<keyword evidence="2" id="KW-1185">Reference proteome</keyword>
<dbReference type="EMBL" id="JBHUHV010000058">
    <property type="protein sequence ID" value="MFD2068905.1"/>
    <property type="molecule type" value="Genomic_DNA"/>
</dbReference>
<accession>A0ABW4X3Z1</accession>
<comment type="caution">
    <text evidence="1">The sequence shown here is derived from an EMBL/GenBank/DDBJ whole genome shotgun (WGS) entry which is preliminary data.</text>
</comment>
<name>A0ABW4X3Z1_9BACT</name>
<dbReference type="Proteomes" id="UP001597369">
    <property type="component" value="Unassembled WGS sequence"/>
</dbReference>
<proteinExistence type="predicted"/>
<organism evidence="1 2">
    <name type="scientific">Pontibacter silvestris</name>
    <dbReference type="NCBI Taxonomy" id="2305183"/>
    <lineage>
        <taxon>Bacteria</taxon>
        <taxon>Pseudomonadati</taxon>
        <taxon>Bacteroidota</taxon>
        <taxon>Cytophagia</taxon>
        <taxon>Cytophagales</taxon>
        <taxon>Hymenobacteraceae</taxon>
        <taxon>Pontibacter</taxon>
    </lineage>
</organism>
<gene>
    <name evidence="1" type="ORF">ACFSKU_18595</name>
</gene>
<reference evidence="2" key="1">
    <citation type="journal article" date="2019" name="Int. J. Syst. Evol. Microbiol.">
        <title>The Global Catalogue of Microorganisms (GCM) 10K type strain sequencing project: providing services to taxonomists for standard genome sequencing and annotation.</title>
        <authorList>
            <consortium name="The Broad Institute Genomics Platform"/>
            <consortium name="The Broad Institute Genome Sequencing Center for Infectious Disease"/>
            <person name="Wu L."/>
            <person name="Ma J."/>
        </authorList>
    </citation>
    <scope>NUCLEOTIDE SEQUENCE [LARGE SCALE GENOMIC DNA]</scope>
    <source>
        <strain evidence="2">JCM 16545</strain>
    </source>
</reference>
<evidence type="ECO:0000313" key="1">
    <source>
        <dbReference type="EMBL" id="MFD2068905.1"/>
    </source>
</evidence>
<sequence length="59" mass="6490">MKLTFDTVLKAIIYGVYVAYVKGVQKTDSLYLAMEKTIEAKINGVDGNFISKARIASTT</sequence>
<evidence type="ECO:0000313" key="2">
    <source>
        <dbReference type="Proteomes" id="UP001597369"/>
    </source>
</evidence>
<protein>
    <submittedName>
        <fullName evidence="1">Uncharacterized protein</fullName>
    </submittedName>
</protein>